<gene>
    <name evidence="5" type="ORF">QYE76_015295</name>
</gene>
<sequence length="551" mass="58912">MSAYGNWGHPFVPAPTVSRTPALLPFHVYSPRSTNTTATASGSHTQLSTHLTSLPSHSPRGTPSHFSFAFQHGMDPSAPSGSLPLPSAHGAATMTNGAGASMSTAVVQPAVPLPPTFAAAEAARKRQEQENNAIRLVHLLVTCAKAIQAGDYAAAFNILTEAHTALTTKVSAGFGIGRVVSHFALALAHRLCPAAPTQSGGVLDAATSAGHASELYRQFYDSGPYLKFAHFMANQAILQAFDGCDRVHIIDLAIMQGVQWPSLIETLSLRPGGPPAIRLTGVGPPPAEDGSCNELHEVGLRLAEYARACNVPFSFRAVTGHALDSLQPWMFQIIPGEALAVNSIYQLHRLLVDPDAASTSLPPPIDTVLGWITAMQPRVFAVVEQEADHNKSSLVERFTNALFYYASVIDSMEARSPHHRSLGAEAYLQREIFDIVCGEGSGRVERHEPLRLWHARLLRAGLAQLPVGPTETWQVLALLRESSGARYGVRETAGCLTLMWHDQPLFTASVWSGAPTNTVAAGMLREPADIKKSSSDNSDQQQVAAGGISMQ</sequence>
<comment type="caution">
    <text evidence="3">Lacks conserved residue(s) required for the propagation of feature annotation.</text>
</comment>
<evidence type="ECO:0000256" key="4">
    <source>
        <dbReference type="SAM" id="MobiDB-lite"/>
    </source>
</evidence>
<evidence type="ECO:0000256" key="2">
    <source>
        <dbReference type="ARBA" id="ARBA00023163"/>
    </source>
</evidence>
<keyword evidence="1" id="KW-0805">Transcription regulation</keyword>
<keyword evidence="6" id="KW-1185">Reference proteome</keyword>
<dbReference type="AlphaFoldDB" id="A0AAD8X6A4"/>
<feature type="short sequence motif" description="VHIID" evidence="3">
    <location>
        <begin position="247"/>
        <end position="251"/>
    </location>
</feature>
<proteinExistence type="inferred from homology"/>
<dbReference type="InterPro" id="IPR005202">
    <property type="entry name" value="TF_GRAS"/>
</dbReference>
<name>A0AAD8X6A4_LOLMU</name>
<evidence type="ECO:0000313" key="5">
    <source>
        <dbReference type="EMBL" id="KAK1698598.1"/>
    </source>
</evidence>
<protein>
    <submittedName>
        <fullName evidence="5">Uncharacterized protein</fullName>
    </submittedName>
</protein>
<dbReference type="Proteomes" id="UP001231189">
    <property type="component" value="Unassembled WGS sequence"/>
</dbReference>
<feature type="region of interest" description="Leucine repeat II (LRII)" evidence="3">
    <location>
        <begin position="297"/>
        <end position="329"/>
    </location>
</feature>
<feature type="region of interest" description="SAW" evidence="3">
    <location>
        <begin position="437"/>
        <end position="512"/>
    </location>
</feature>
<dbReference type="PROSITE" id="PS50985">
    <property type="entry name" value="GRAS"/>
    <property type="match status" value="1"/>
</dbReference>
<accession>A0AAD8X6A4</accession>
<keyword evidence="2" id="KW-0804">Transcription</keyword>
<evidence type="ECO:0000256" key="3">
    <source>
        <dbReference type="PROSITE-ProRule" id="PRU01191"/>
    </source>
</evidence>
<feature type="region of interest" description="Disordered" evidence="4">
    <location>
        <begin position="528"/>
        <end position="551"/>
    </location>
</feature>
<dbReference type="EMBL" id="JAUUTY010000001">
    <property type="protein sequence ID" value="KAK1698598.1"/>
    <property type="molecule type" value="Genomic_DNA"/>
</dbReference>
<comment type="caution">
    <text evidence="5">The sequence shown here is derived from an EMBL/GenBank/DDBJ whole genome shotgun (WGS) entry which is preliminary data.</text>
</comment>
<evidence type="ECO:0000313" key="6">
    <source>
        <dbReference type="Proteomes" id="UP001231189"/>
    </source>
</evidence>
<reference evidence="5" key="1">
    <citation type="submission" date="2023-07" db="EMBL/GenBank/DDBJ databases">
        <title>A chromosome-level genome assembly of Lolium multiflorum.</title>
        <authorList>
            <person name="Chen Y."/>
            <person name="Copetti D."/>
            <person name="Kolliker R."/>
            <person name="Studer B."/>
        </authorList>
    </citation>
    <scope>NUCLEOTIDE SEQUENCE</scope>
    <source>
        <strain evidence="5">02402/16</strain>
        <tissue evidence="5">Leaf</tissue>
    </source>
</reference>
<feature type="compositionally biased region" description="Low complexity" evidence="4">
    <location>
        <begin position="41"/>
        <end position="58"/>
    </location>
</feature>
<feature type="region of interest" description="VHIID" evidence="3">
    <location>
        <begin position="216"/>
        <end position="281"/>
    </location>
</feature>
<organism evidence="5 6">
    <name type="scientific">Lolium multiflorum</name>
    <name type="common">Italian ryegrass</name>
    <name type="synonym">Lolium perenne subsp. multiflorum</name>
    <dbReference type="NCBI Taxonomy" id="4521"/>
    <lineage>
        <taxon>Eukaryota</taxon>
        <taxon>Viridiplantae</taxon>
        <taxon>Streptophyta</taxon>
        <taxon>Embryophyta</taxon>
        <taxon>Tracheophyta</taxon>
        <taxon>Spermatophyta</taxon>
        <taxon>Magnoliopsida</taxon>
        <taxon>Liliopsida</taxon>
        <taxon>Poales</taxon>
        <taxon>Poaceae</taxon>
        <taxon>BOP clade</taxon>
        <taxon>Pooideae</taxon>
        <taxon>Poodae</taxon>
        <taxon>Poeae</taxon>
        <taxon>Poeae Chloroplast Group 2 (Poeae type)</taxon>
        <taxon>Loliodinae</taxon>
        <taxon>Loliinae</taxon>
        <taxon>Lolium</taxon>
    </lineage>
</organism>
<dbReference type="Pfam" id="PF03514">
    <property type="entry name" value="GRAS"/>
    <property type="match status" value="1"/>
</dbReference>
<feature type="short sequence motif" description="LXXLL motif" evidence="3">
    <location>
        <begin position="347"/>
        <end position="351"/>
    </location>
</feature>
<feature type="region of interest" description="Disordered" evidence="4">
    <location>
        <begin position="35"/>
        <end position="58"/>
    </location>
</feature>
<evidence type="ECO:0000256" key="1">
    <source>
        <dbReference type="ARBA" id="ARBA00023015"/>
    </source>
</evidence>
<comment type="similarity">
    <text evidence="3">Belongs to the GRAS family.</text>
</comment>
<dbReference type="PANTHER" id="PTHR31636">
    <property type="entry name" value="OSJNBA0084A10.13 PROTEIN-RELATED"/>
    <property type="match status" value="1"/>
</dbReference>